<evidence type="ECO:0000313" key="2">
    <source>
        <dbReference type="Proteomes" id="UP000789572"/>
    </source>
</evidence>
<proteinExistence type="predicted"/>
<feature type="non-terminal residue" evidence="1">
    <location>
        <position position="133"/>
    </location>
</feature>
<accession>A0A9N9DQ91</accession>
<organism evidence="1 2">
    <name type="scientific">Paraglomus occultum</name>
    <dbReference type="NCBI Taxonomy" id="144539"/>
    <lineage>
        <taxon>Eukaryota</taxon>
        <taxon>Fungi</taxon>
        <taxon>Fungi incertae sedis</taxon>
        <taxon>Mucoromycota</taxon>
        <taxon>Glomeromycotina</taxon>
        <taxon>Glomeromycetes</taxon>
        <taxon>Paraglomerales</taxon>
        <taxon>Paraglomeraceae</taxon>
        <taxon>Paraglomus</taxon>
    </lineage>
</organism>
<sequence>MISVLTTIVYIISVVDETYNNKNTQKGVAISRTDTEDGYQIYKFIAYTASGNDLNTNNTSCEITQRLQQNKIYQISGKFMPLKGNSLNVIITTSIRLEIDEDNAPISKPIAHLIGTTLNNAEITNAGYALLTQ</sequence>
<gene>
    <name evidence="1" type="ORF">POCULU_LOCUS9847</name>
</gene>
<dbReference type="AlphaFoldDB" id="A0A9N9DQ91"/>
<name>A0A9N9DQ91_9GLOM</name>
<keyword evidence="2" id="KW-1185">Reference proteome</keyword>
<comment type="caution">
    <text evidence="1">The sequence shown here is derived from an EMBL/GenBank/DDBJ whole genome shotgun (WGS) entry which is preliminary data.</text>
</comment>
<protein>
    <submittedName>
        <fullName evidence="1">4765_t:CDS:1</fullName>
    </submittedName>
</protein>
<dbReference type="Proteomes" id="UP000789572">
    <property type="component" value="Unassembled WGS sequence"/>
</dbReference>
<dbReference type="OrthoDB" id="2382642at2759"/>
<evidence type="ECO:0000313" key="1">
    <source>
        <dbReference type="EMBL" id="CAG8649026.1"/>
    </source>
</evidence>
<dbReference type="EMBL" id="CAJVPJ010004152">
    <property type="protein sequence ID" value="CAG8649026.1"/>
    <property type="molecule type" value="Genomic_DNA"/>
</dbReference>
<reference evidence="1" key="1">
    <citation type="submission" date="2021-06" db="EMBL/GenBank/DDBJ databases">
        <authorList>
            <person name="Kallberg Y."/>
            <person name="Tangrot J."/>
            <person name="Rosling A."/>
        </authorList>
    </citation>
    <scope>NUCLEOTIDE SEQUENCE</scope>
    <source>
        <strain evidence="1">IA702</strain>
    </source>
</reference>